<sequence length="401" mass="46338">MITGSPRERNRSMMGSTCGCPNENTFPAGEKTMMATSTPHKMQSSLAFLNSPDRRFEKVTWRFNSFHTCSVDFRQGKHRQATYRIVADLVSHKYLDASRKPYVPYEIRANMSVMHDISMSYKKSWKAQKTAMQKPFGSDAESYQLLTSMAYMLDKANPHSDFSLIRDDDDVFRYFFMSFAPWMESWKFCRPILIVDGSFLKAYYKGTLLTACAQDANNHIVPLAFGICDTESKESWLWFFSKLSESLTFHEDMHILSDRHKGILSAAKRIFPHASHGYCVEHLCRNMISKFKGNATDLGWKFKAAYKAATIKEFEEYMALLDSQEVRIRPWLEKIGTHKWAKCMCGTRRYDVMTSNCAESMNNVNVSARECCIAKLIDFIRKRMQSGSLKERKALKTLKLF</sequence>
<feature type="region of interest" description="Disordered" evidence="1">
    <location>
        <begin position="1"/>
        <end position="20"/>
    </location>
</feature>
<dbReference type="Proteomes" id="UP001152484">
    <property type="component" value="Unassembled WGS sequence"/>
</dbReference>
<gene>
    <name evidence="3" type="ORF">CEURO_LOCUS1191</name>
</gene>
<organism evidence="3 4">
    <name type="scientific">Cuscuta europaea</name>
    <name type="common">European dodder</name>
    <dbReference type="NCBI Taxonomy" id="41803"/>
    <lineage>
        <taxon>Eukaryota</taxon>
        <taxon>Viridiplantae</taxon>
        <taxon>Streptophyta</taxon>
        <taxon>Embryophyta</taxon>
        <taxon>Tracheophyta</taxon>
        <taxon>Spermatophyta</taxon>
        <taxon>Magnoliopsida</taxon>
        <taxon>eudicotyledons</taxon>
        <taxon>Gunneridae</taxon>
        <taxon>Pentapetalae</taxon>
        <taxon>asterids</taxon>
        <taxon>lamiids</taxon>
        <taxon>Solanales</taxon>
        <taxon>Convolvulaceae</taxon>
        <taxon>Cuscuteae</taxon>
        <taxon>Cuscuta</taxon>
        <taxon>Cuscuta subgen. Cuscuta</taxon>
    </lineage>
</organism>
<dbReference type="OrthoDB" id="1895122at2759"/>
<evidence type="ECO:0000313" key="4">
    <source>
        <dbReference type="Proteomes" id="UP001152484"/>
    </source>
</evidence>
<feature type="compositionally biased region" description="Basic and acidic residues" evidence="1">
    <location>
        <begin position="1"/>
        <end position="11"/>
    </location>
</feature>
<evidence type="ECO:0000259" key="2">
    <source>
        <dbReference type="Pfam" id="PF10551"/>
    </source>
</evidence>
<evidence type="ECO:0000313" key="3">
    <source>
        <dbReference type="EMBL" id="CAH9058076.1"/>
    </source>
</evidence>
<dbReference type="EMBL" id="CAMAPE010000004">
    <property type="protein sequence ID" value="CAH9058076.1"/>
    <property type="molecule type" value="Genomic_DNA"/>
</dbReference>
<name>A0A9P0YI68_CUSEU</name>
<dbReference type="PANTHER" id="PTHR31973">
    <property type="entry name" value="POLYPROTEIN, PUTATIVE-RELATED"/>
    <property type="match status" value="1"/>
</dbReference>
<keyword evidence="4" id="KW-1185">Reference proteome</keyword>
<feature type="domain" description="MULE transposase" evidence="2">
    <location>
        <begin position="193"/>
        <end position="286"/>
    </location>
</feature>
<dbReference type="AlphaFoldDB" id="A0A9P0YI68"/>
<dbReference type="InterPro" id="IPR018289">
    <property type="entry name" value="MULE_transposase_dom"/>
</dbReference>
<reference evidence="3" key="1">
    <citation type="submission" date="2022-07" db="EMBL/GenBank/DDBJ databases">
        <authorList>
            <person name="Macas J."/>
            <person name="Novak P."/>
            <person name="Neumann P."/>
        </authorList>
    </citation>
    <scope>NUCLEOTIDE SEQUENCE</scope>
</reference>
<evidence type="ECO:0000256" key="1">
    <source>
        <dbReference type="SAM" id="MobiDB-lite"/>
    </source>
</evidence>
<proteinExistence type="predicted"/>
<dbReference type="PANTHER" id="PTHR31973:SF113">
    <property type="entry name" value="PROTEIN FAR1-RELATED SEQUENCE 5-LIKE"/>
    <property type="match status" value="1"/>
</dbReference>
<protein>
    <recommendedName>
        <fullName evidence="2">MULE transposase domain-containing protein</fullName>
    </recommendedName>
</protein>
<comment type="caution">
    <text evidence="3">The sequence shown here is derived from an EMBL/GenBank/DDBJ whole genome shotgun (WGS) entry which is preliminary data.</text>
</comment>
<dbReference type="Pfam" id="PF10551">
    <property type="entry name" value="MULE"/>
    <property type="match status" value="1"/>
</dbReference>
<accession>A0A9P0YI68</accession>